<dbReference type="OrthoDB" id="3944862at2759"/>
<sequence length="394" mass="43311">MSKNLISLPPLKPWSSEPSKANTPEEIQPTAQLQRKRGQRTQTVRRLPFCSNPSFKSTVADPAVTRTDVHVVAIAPCWNWEDGVDEGGIDAATPTMQMVESKSGCFEVVWDDVPIETDGRVRRRSSSASQALHTIGSTASRGLERVNSKLTEWTFGNRVVVFPDDDSCNDPSTYSLDSEEKAAVVPPPNSERTSAAQSRLPSRSTSVRQSRSVSNDDSNPKVVSPEDPDSWHKKVTSPEVVVTLAVPDPESLPPSLTSNGQRTSQAATLRRLSNIEDSEMKFRGHRDSVTLAHNRVPRTGGVSPELFMHRDSVSMAKKRMHARNHAVSEARIIPRRAPASAEPFLPDQDCSESIDMPLPPTVKEHATEALHSSISASMLRPQPTGSKRHIRIVE</sequence>
<dbReference type="AlphaFoldDB" id="A0A6A6SEE8"/>
<keyword evidence="3" id="KW-1185">Reference proteome</keyword>
<evidence type="ECO:0000256" key="1">
    <source>
        <dbReference type="SAM" id="MobiDB-lite"/>
    </source>
</evidence>
<feature type="compositionally biased region" description="Polar residues" evidence="1">
    <location>
        <begin position="190"/>
        <end position="201"/>
    </location>
</feature>
<accession>A0A6A6SEE8</accession>
<dbReference type="EMBL" id="MU006778">
    <property type="protein sequence ID" value="KAF2644788.1"/>
    <property type="molecule type" value="Genomic_DNA"/>
</dbReference>
<proteinExistence type="predicted"/>
<name>A0A6A6SEE8_9PLEO</name>
<feature type="region of interest" description="Disordered" evidence="1">
    <location>
        <begin position="1"/>
        <end position="43"/>
    </location>
</feature>
<evidence type="ECO:0000313" key="2">
    <source>
        <dbReference type="EMBL" id="KAF2644788.1"/>
    </source>
</evidence>
<feature type="region of interest" description="Disordered" evidence="1">
    <location>
        <begin position="164"/>
        <end position="235"/>
    </location>
</feature>
<organism evidence="2 3">
    <name type="scientific">Massarina eburnea CBS 473.64</name>
    <dbReference type="NCBI Taxonomy" id="1395130"/>
    <lineage>
        <taxon>Eukaryota</taxon>
        <taxon>Fungi</taxon>
        <taxon>Dikarya</taxon>
        <taxon>Ascomycota</taxon>
        <taxon>Pezizomycotina</taxon>
        <taxon>Dothideomycetes</taxon>
        <taxon>Pleosporomycetidae</taxon>
        <taxon>Pleosporales</taxon>
        <taxon>Massarineae</taxon>
        <taxon>Massarinaceae</taxon>
        <taxon>Massarina</taxon>
    </lineage>
</organism>
<gene>
    <name evidence="2" type="ORF">P280DRAFT_466062</name>
</gene>
<protein>
    <submittedName>
        <fullName evidence="2">Uncharacterized protein</fullName>
    </submittedName>
</protein>
<feature type="compositionally biased region" description="Low complexity" evidence="1">
    <location>
        <begin position="202"/>
        <end position="213"/>
    </location>
</feature>
<evidence type="ECO:0000313" key="3">
    <source>
        <dbReference type="Proteomes" id="UP000799753"/>
    </source>
</evidence>
<dbReference type="Proteomes" id="UP000799753">
    <property type="component" value="Unassembled WGS sequence"/>
</dbReference>
<reference evidence="2" key="1">
    <citation type="journal article" date="2020" name="Stud. Mycol.">
        <title>101 Dothideomycetes genomes: a test case for predicting lifestyles and emergence of pathogens.</title>
        <authorList>
            <person name="Haridas S."/>
            <person name="Albert R."/>
            <person name="Binder M."/>
            <person name="Bloem J."/>
            <person name="Labutti K."/>
            <person name="Salamov A."/>
            <person name="Andreopoulos B."/>
            <person name="Baker S."/>
            <person name="Barry K."/>
            <person name="Bills G."/>
            <person name="Bluhm B."/>
            <person name="Cannon C."/>
            <person name="Castanera R."/>
            <person name="Culley D."/>
            <person name="Daum C."/>
            <person name="Ezra D."/>
            <person name="Gonzalez J."/>
            <person name="Henrissat B."/>
            <person name="Kuo A."/>
            <person name="Liang C."/>
            <person name="Lipzen A."/>
            <person name="Lutzoni F."/>
            <person name="Magnuson J."/>
            <person name="Mondo S."/>
            <person name="Nolan M."/>
            <person name="Ohm R."/>
            <person name="Pangilinan J."/>
            <person name="Park H.-J."/>
            <person name="Ramirez L."/>
            <person name="Alfaro M."/>
            <person name="Sun H."/>
            <person name="Tritt A."/>
            <person name="Yoshinaga Y."/>
            <person name="Zwiers L.-H."/>
            <person name="Turgeon B."/>
            <person name="Goodwin S."/>
            <person name="Spatafora J."/>
            <person name="Crous P."/>
            <person name="Grigoriev I."/>
        </authorList>
    </citation>
    <scope>NUCLEOTIDE SEQUENCE</scope>
    <source>
        <strain evidence="2">CBS 473.64</strain>
    </source>
</reference>